<dbReference type="InterPro" id="IPR035914">
    <property type="entry name" value="Sperma_CUB_dom_sf"/>
</dbReference>
<dbReference type="PRINTS" id="PR00722">
    <property type="entry name" value="CHYMOTRYPSIN"/>
</dbReference>
<evidence type="ECO:0000259" key="5">
    <source>
        <dbReference type="PROSITE" id="PS01180"/>
    </source>
</evidence>
<dbReference type="SUPFAM" id="SSF50494">
    <property type="entry name" value="Trypsin-like serine proteases"/>
    <property type="match status" value="1"/>
</dbReference>
<keyword evidence="1" id="KW-1015">Disulfide bond</keyword>
<evidence type="ECO:0000313" key="7">
    <source>
        <dbReference type="EMBL" id="CAL8070441.1"/>
    </source>
</evidence>
<dbReference type="PROSITE" id="PS00134">
    <property type="entry name" value="TRYPSIN_HIS"/>
    <property type="match status" value="1"/>
</dbReference>
<dbReference type="InterPro" id="IPR009003">
    <property type="entry name" value="Peptidase_S1_PA"/>
</dbReference>
<dbReference type="PANTHER" id="PTHR24252">
    <property type="entry name" value="ACROSIN-RELATED"/>
    <property type="match status" value="1"/>
</dbReference>
<feature type="chain" id="PRO_5045037578" evidence="4">
    <location>
        <begin position="22"/>
        <end position="612"/>
    </location>
</feature>
<feature type="domain" description="CUB" evidence="5">
    <location>
        <begin position="220"/>
        <end position="333"/>
    </location>
</feature>
<dbReference type="Pfam" id="PF00431">
    <property type="entry name" value="CUB"/>
    <property type="match status" value="1"/>
</dbReference>
<dbReference type="InterPro" id="IPR000859">
    <property type="entry name" value="CUB_dom"/>
</dbReference>
<keyword evidence="4" id="KW-0732">Signal</keyword>
<sequence>MNFRNSALALLLVGALGLTSAYYFPDGPPNARPGRPARQAAPPPGQEPPVPEPKIELEPPVIPIPTGGPTPDDKPGRPAREAPDSRPGRPAREAPDSRPGRPAREAPDSRPGRPAREAPDSRPGRPAREAPDSRPGRPARQIPDPPQIPDPVPEPRIEVDPSPIPLPLTEALHTIEIPANIQSKQAGPGDEPKPEPRFDILQVVPRRKDLNIQSRQSSSCQMNYAFTQSGSTAVVQSPNYPNEYPNNVQSNLCFSSPTGTRMSVSCSDFNLEYQSSCAYDFVGVAQNGDPSSVTKYCGRGAPATSSTSNRLAVVFKSDSSNPGASTRTPYKFSCTVTVTGGSTTTTTTTTTVRPPTGGTNCTCGQRNNRIVGGTVAQPNSLPWRCYLKTTRYSFFCGCSIISGQWIMTAAHCTAAVMPLPAGDKLYVVVGDHDRSASNTASGRQEIEVTSYTDHPNYDDNTMDNDISLLKLARSLTLSNTVSTVCLPWNYVSDNFSGTNVTASGWGTTTQGGSVSNTLMEVDLPVLTTEQCAQYMPGQVTQNMICTYQPGKDTCQGDSGGSIDLARGGRYYAIGVVSWGIGCARERYPGVYAKTTKYLDWIQTTTNDNFCKA</sequence>
<dbReference type="InterPro" id="IPR001254">
    <property type="entry name" value="Trypsin_dom"/>
</dbReference>
<accession>A0ABP1PQ48</accession>
<dbReference type="Pfam" id="PF00089">
    <property type="entry name" value="Trypsin"/>
    <property type="match status" value="1"/>
</dbReference>
<dbReference type="InterPro" id="IPR018114">
    <property type="entry name" value="TRYPSIN_HIS"/>
</dbReference>
<feature type="region of interest" description="Disordered" evidence="3">
    <location>
        <begin position="435"/>
        <end position="456"/>
    </location>
</feature>
<dbReference type="PANTHER" id="PTHR24252:SF7">
    <property type="entry name" value="HYALIN"/>
    <property type="match status" value="1"/>
</dbReference>
<reference evidence="7 8" key="1">
    <citation type="submission" date="2024-08" db="EMBL/GenBank/DDBJ databases">
        <authorList>
            <person name="Cucini C."/>
            <person name="Frati F."/>
        </authorList>
    </citation>
    <scope>NUCLEOTIDE SEQUENCE [LARGE SCALE GENOMIC DNA]</scope>
</reference>
<dbReference type="EMBL" id="CAXLJM020000004">
    <property type="protein sequence ID" value="CAL8070441.1"/>
    <property type="molecule type" value="Genomic_DNA"/>
</dbReference>
<feature type="region of interest" description="Disordered" evidence="3">
    <location>
        <begin position="21"/>
        <end position="164"/>
    </location>
</feature>
<dbReference type="PROSITE" id="PS01180">
    <property type="entry name" value="CUB"/>
    <property type="match status" value="1"/>
</dbReference>
<evidence type="ECO:0000256" key="1">
    <source>
        <dbReference type="ARBA" id="ARBA00023157"/>
    </source>
</evidence>
<feature type="compositionally biased region" description="Pro residues" evidence="3">
    <location>
        <begin position="143"/>
        <end position="152"/>
    </location>
</feature>
<gene>
    <name evidence="7" type="ORF">ODALV1_LOCUS1240</name>
</gene>
<dbReference type="Proteomes" id="UP001642540">
    <property type="component" value="Unassembled WGS sequence"/>
</dbReference>
<dbReference type="SUPFAM" id="SSF49854">
    <property type="entry name" value="Spermadhesin, CUB domain"/>
    <property type="match status" value="1"/>
</dbReference>
<evidence type="ECO:0000256" key="4">
    <source>
        <dbReference type="SAM" id="SignalP"/>
    </source>
</evidence>
<feature type="signal peptide" evidence="4">
    <location>
        <begin position="1"/>
        <end position="21"/>
    </location>
</feature>
<dbReference type="SMART" id="SM00042">
    <property type="entry name" value="CUB"/>
    <property type="match status" value="1"/>
</dbReference>
<name>A0ABP1PQ48_9HEXA</name>
<dbReference type="PROSITE" id="PS50240">
    <property type="entry name" value="TRYPSIN_DOM"/>
    <property type="match status" value="1"/>
</dbReference>
<dbReference type="CDD" id="cd00190">
    <property type="entry name" value="Tryp_SPc"/>
    <property type="match status" value="1"/>
</dbReference>
<feature type="compositionally biased region" description="Basic and acidic residues" evidence="3">
    <location>
        <begin position="71"/>
        <end position="135"/>
    </location>
</feature>
<comment type="caution">
    <text evidence="2">Lacks conserved residue(s) required for the propagation of feature annotation.</text>
</comment>
<dbReference type="Gene3D" id="2.60.120.290">
    <property type="entry name" value="Spermadhesin, CUB domain"/>
    <property type="match status" value="1"/>
</dbReference>
<comment type="caution">
    <text evidence="7">The sequence shown here is derived from an EMBL/GenBank/DDBJ whole genome shotgun (WGS) entry which is preliminary data.</text>
</comment>
<keyword evidence="8" id="KW-1185">Reference proteome</keyword>
<dbReference type="InterPro" id="IPR001314">
    <property type="entry name" value="Peptidase_S1A"/>
</dbReference>
<protein>
    <submittedName>
        <fullName evidence="7">Uncharacterized protein</fullName>
    </submittedName>
</protein>
<evidence type="ECO:0000256" key="3">
    <source>
        <dbReference type="SAM" id="MobiDB-lite"/>
    </source>
</evidence>
<feature type="compositionally biased region" description="Polar residues" evidence="3">
    <location>
        <begin position="436"/>
        <end position="453"/>
    </location>
</feature>
<evidence type="ECO:0000259" key="6">
    <source>
        <dbReference type="PROSITE" id="PS50240"/>
    </source>
</evidence>
<dbReference type="SMART" id="SM00020">
    <property type="entry name" value="Tryp_SPc"/>
    <property type="match status" value="1"/>
</dbReference>
<dbReference type="InterPro" id="IPR043504">
    <property type="entry name" value="Peptidase_S1_PA_chymotrypsin"/>
</dbReference>
<proteinExistence type="predicted"/>
<dbReference type="CDD" id="cd00041">
    <property type="entry name" value="CUB"/>
    <property type="match status" value="1"/>
</dbReference>
<feature type="domain" description="Peptidase S1" evidence="6">
    <location>
        <begin position="370"/>
        <end position="606"/>
    </location>
</feature>
<evidence type="ECO:0000256" key="2">
    <source>
        <dbReference type="PROSITE-ProRule" id="PRU00059"/>
    </source>
</evidence>
<organism evidence="7 8">
    <name type="scientific">Orchesella dallaii</name>
    <dbReference type="NCBI Taxonomy" id="48710"/>
    <lineage>
        <taxon>Eukaryota</taxon>
        <taxon>Metazoa</taxon>
        <taxon>Ecdysozoa</taxon>
        <taxon>Arthropoda</taxon>
        <taxon>Hexapoda</taxon>
        <taxon>Collembola</taxon>
        <taxon>Entomobryomorpha</taxon>
        <taxon>Entomobryoidea</taxon>
        <taxon>Orchesellidae</taxon>
        <taxon>Orchesellinae</taxon>
        <taxon>Orchesella</taxon>
    </lineage>
</organism>
<evidence type="ECO:0000313" key="8">
    <source>
        <dbReference type="Proteomes" id="UP001642540"/>
    </source>
</evidence>
<dbReference type="Gene3D" id="2.40.10.10">
    <property type="entry name" value="Trypsin-like serine proteases"/>
    <property type="match status" value="1"/>
</dbReference>
<feature type="compositionally biased region" description="Pro residues" evidence="3">
    <location>
        <begin position="41"/>
        <end position="52"/>
    </location>
</feature>